<proteinExistence type="predicted"/>
<reference evidence="1" key="1">
    <citation type="journal article" date="2014" name="Front. Microbiol.">
        <title>High frequency of phylogenetically diverse reductive dehalogenase-homologous genes in deep subseafloor sedimentary metagenomes.</title>
        <authorList>
            <person name="Kawai M."/>
            <person name="Futagami T."/>
            <person name="Toyoda A."/>
            <person name="Takaki Y."/>
            <person name="Nishi S."/>
            <person name="Hori S."/>
            <person name="Arai W."/>
            <person name="Tsubouchi T."/>
            <person name="Morono Y."/>
            <person name="Uchiyama I."/>
            <person name="Ito T."/>
            <person name="Fujiyama A."/>
            <person name="Inagaki F."/>
            <person name="Takami H."/>
        </authorList>
    </citation>
    <scope>NUCLEOTIDE SEQUENCE</scope>
    <source>
        <strain evidence="1">Expedition CK06-06</strain>
    </source>
</reference>
<name>X1TSA0_9ZZZZ</name>
<evidence type="ECO:0000313" key="1">
    <source>
        <dbReference type="EMBL" id="GAI94261.1"/>
    </source>
</evidence>
<dbReference type="AlphaFoldDB" id="X1TSA0"/>
<dbReference type="InterPro" id="IPR041164">
    <property type="entry name" value="LDcluster4"/>
</dbReference>
<accession>X1TSA0</accession>
<protein>
    <submittedName>
        <fullName evidence="1">Uncharacterized protein</fullName>
    </submittedName>
</protein>
<gene>
    <name evidence="1" type="ORF">S12H4_34864</name>
</gene>
<organism evidence="1">
    <name type="scientific">marine sediment metagenome</name>
    <dbReference type="NCBI Taxonomy" id="412755"/>
    <lineage>
        <taxon>unclassified sequences</taxon>
        <taxon>metagenomes</taxon>
        <taxon>ecological metagenomes</taxon>
    </lineage>
</organism>
<dbReference type="EMBL" id="BARW01020665">
    <property type="protein sequence ID" value="GAI94261.1"/>
    <property type="molecule type" value="Genomic_DNA"/>
</dbReference>
<comment type="caution">
    <text evidence="1">The sequence shown here is derived from an EMBL/GenBank/DDBJ whole genome shotgun (WGS) entry which is preliminary data.</text>
</comment>
<feature type="non-terminal residue" evidence="1">
    <location>
        <position position="1"/>
    </location>
</feature>
<sequence length="66" mass="7518">TGTISEIALALNIGKKVISLNFDFGPLFKNYEEEKQLIYVKQPEEVISLIKRILRSDFDKGVGKYV</sequence>
<dbReference type="Pfam" id="PF18306">
    <property type="entry name" value="LDcluster4"/>
    <property type="match status" value="1"/>
</dbReference>